<dbReference type="Gene3D" id="3.30.60.30">
    <property type="match status" value="1"/>
</dbReference>
<protein>
    <submittedName>
        <fullName evidence="3">Kazal-like serine protease inhibitor</fullName>
    </submittedName>
</protein>
<evidence type="ECO:0000313" key="4">
    <source>
        <dbReference type="Proteomes" id="UP000198211"/>
    </source>
</evidence>
<comment type="caution">
    <text evidence="3">The sequence shown here is derived from an EMBL/GenBank/DDBJ whole genome shotgun (WGS) entry which is preliminary data.</text>
</comment>
<dbReference type="Proteomes" id="UP000198211">
    <property type="component" value="Unassembled WGS sequence"/>
</dbReference>
<name>A0A225UJT4_9STRA</name>
<dbReference type="EMBL" id="NBNE01017258">
    <property type="protein sequence ID" value="OWY92816.1"/>
    <property type="molecule type" value="Genomic_DNA"/>
</dbReference>
<keyword evidence="4" id="KW-1185">Reference proteome</keyword>
<feature type="domain" description="Kazal-like" evidence="2">
    <location>
        <begin position="26"/>
        <end position="79"/>
    </location>
</feature>
<dbReference type="AlphaFoldDB" id="A0A225UJT4"/>
<reference evidence="4" key="1">
    <citation type="submission" date="2017-03" db="EMBL/GenBank/DDBJ databases">
        <title>Phytopthora megakarya and P. palmivora, two closely related causual agents of cacao black pod achieved similar genome size and gene model numbers by different mechanisms.</title>
        <authorList>
            <person name="Ali S."/>
            <person name="Shao J."/>
            <person name="Larry D.J."/>
            <person name="Kronmiller B."/>
            <person name="Shen D."/>
            <person name="Strem M.D."/>
            <person name="Melnick R.L."/>
            <person name="Guiltinan M.J."/>
            <person name="Tyler B.M."/>
            <person name="Meinhardt L.W."/>
            <person name="Bailey B.A."/>
        </authorList>
    </citation>
    <scope>NUCLEOTIDE SEQUENCE [LARGE SCALE GENOMIC DNA]</scope>
    <source>
        <strain evidence="4">zdho120</strain>
    </source>
</reference>
<dbReference type="SMART" id="SM00280">
    <property type="entry name" value="KAZAL"/>
    <property type="match status" value="1"/>
</dbReference>
<dbReference type="Pfam" id="PF07648">
    <property type="entry name" value="Kazal_2"/>
    <property type="match status" value="1"/>
</dbReference>
<keyword evidence="1" id="KW-0732">Signal</keyword>
<dbReference type="OrthoDB" id="88605at2759"/>
<evidence type="ECO:0000313" key="3">
    <source>
        <dbReference type="EMBL" id="OWY92816.1"/>
    </source>
</evidence>
<accession>A0A225UJT4</accession>
<proteinExistence type="predicted"/>
<dbReference type="InterPro" id="IPR036058">
    <property type="entry name" value="Kazal_dom_sf"/>
</dbReference>
<dbReference type="SUPFAM" id="SSF100895">
    <property type="entry name" value="Kazal-type serine protease inhibitors"/>
    <property type="match status" value="1"/>
</dbReference>
<organism evidence="3 4">
    <name type="scientific">Phytophthora megakarya</name>
    <dbReference type="NCBI Taxonomy" id="4795"/>
    <lineage>
        <taxon>Eukaryota</taxon>
        <taxon>Sar</taxon>
        <taxon>Stramenopiles</taxon>
        <taxon>Oomycota</taxon>
        <taxon>Peronosporomycetes</taxon>
        <taxon>Peronosporales</taxon>
        <taxon>Peronosporaceae</taxon>
        <taxon>Phytophthora</taxon>
    </lineage>
</organism>
<dbReference type="InterPro" id="IPR002350">
    <property type="entry name" value="Kazal_dom"/>
</dbReference>
<feature type="signal peptide" evidence="1">
    <location>
        <begin position="1"/>
        <end position="19"/>
    </location>
</feature>
<evidence type="ECO:0000259" key="2">
    <source>
        <dbReference type="PROSITE" id="PS51465"/>
    </source>
</evidence>
<evidence type="ECO:0000256" key="1">
    <source>
        <dbReference type="SAM" id="SignalP"/>
    </source>
</evidence>
<gene>
    <name evidence="3" type="ORF">PHMEG_00038023</name>
</gene>
<sequence length="92" mass="9881">MKIATCLALLAVSISSTVAEGSVLSLRKLADCDFECPENLAFVCGTNDQSYTNECYLRRDSCKRPELNIKVKLNEECPSPPPEVGVVGSGGQ</sequence>
<dbReference type="CDD" id="cd00104">
    <property type="entry name" value="KAZAL_FS"/>
    <property type="match status" value="1"/>
</dbReference>
<dbReference type="PROSITE" id="PS51465">
    <property type="entry name" value="KAZAL_2"/>
    <property type="match status" value="1"/>
</dbReference>
<feature type="chain" id="PRO_5012736756" evidence="1">
    <location>
        <begin position="20"/>
        <end position="92"/>
    </location>
</feature>